<organism evidence="7 8">
    <name type="scientific">Paenibacillus yonginensis</name>
    <dbReference type="NCBI Taxonomy" id="1462996"/>
    <lineage>
        <taxon>Bacteria</taxon>
        <taxon>Bacillati</taxon>
        <taxon>Bacillota</taxon>
        <taxon>Bacilli</taxon>
        <taxon>Bacillales</taxon>
        <taxon>Paenibacillaceae</taxon>
        <taxon>Paenibacillus</taxon>
    </lineage>
</organism>
<dbReference type="SUPFAM" id="SSF46955">
    <property type="entry name" value="Putative DNA-binding domain"/>
    <property type="match status" value="1"/>
</dbReference>
<name>A0A1B1MZD9_9BACL</name>
<keyword evidence="4" id="KW-0804">Transcription</keyword>
<keyword evidence="5" id="KW-0175">Coiled coil</keyword>
<evidence type="ECO:0000256" key="1">
    <source>
        <dbReference type="ARBA" id="ARBA00022491"/>
    </source>
</evidence>
<sequence length="130" mass="15378">MKIHVLAQKTGLNPPTIRYYEKEGLLDRRHVERRDNNYREYTEEAVEHLLLIKRVQAAGFTIREIKVILKEEDGNKLELSRAVEFLRKKMKEMDRRKRELEQSQSLLARMLNNKLALLEKKGTEDGNSSK</sequence>
<protein>
    <recommendedName>
        <fullName evidence="6">HTH merR-type domain-containing protein</fullName>
    </recommendedName>
</protein>
<dbReference type="GO" id="GO:0003677">
    <property type="term" value="F:DNA binding"/>
    <property type="evidence" value="ECO:0007669"/>
    <property type="project" value="UniProtKB-KW"/>
</dbReference>
<gene>
    <name evidence="7" type="ORF">AWM70_08100</name>
</gene>
<dbReference type="EMBL" id="CP014167">
    <property type="protein sequence ID" value="ANS74550.1"/>
    <property type="molecule type" value="Genomic_DNA"/>
</dbReference>
<dbReference type="KEGG" id="pyg:AWM70_08100"/>
<dbReference type="Gene3D" id="1.10.1660.10">
    <property type="match status" value="1"/>
</dbReference>
<feature type="coiled-coil region" evidence="5">
    <location>
        <begin position="76"/>
        <end position="113"/>
    </location>
</feature>
<evidence type="ECO:0000313" key="8">
    <source>
        <dbReference type="Proteomes" id="UP000092573"/>
    </source>
</evidence>
<evidence type="ECO:0000256" key="3">
    <source>
        <dbReference type="ARBA" id="ARBA00023125"/>
    </source>
</evidence>
<evidence type="ECO:0000259" key="6">
    <source>
        <dbReference type="PROSITE" id="PS50937"/>
    </source>
</evidence>
<dbReference type="SMART" id="SM00422">
    <property type="entry name" value="HTH_MERR"/>
    <property type="match status" value="1"/>
</dbReference>
<reference evidence="7 8" key="1">
    <citation type="submission" date="2016-01" db="EMBL/GenBank/DDBJ databases">
        <title>Complete Genome Sequence of Paenibacillus yonginensis DCY84, a novel Plant Growth-Promoting Bacteria with Elicitation of Induced Systemic Resistance.</title>
        <authorList>
            <person name="Kim Y.J."/>
            <person name="Yang D.C."/>
            <person name="Sukweenadhi J."/>
        </authorList>
    </citation>
    <scope>NUCLEOTIDE SEQUENCE [LARGE SCALE GENOMIC DNA]</scope>
    <source>
        <strain evidence="7 8">DCY84</strain>
    </source>
</reference>
<dbReference type="RefSeq" id="WP_068695319.1">
    <property type="nucleotide sequence ID" value="NZ_CP014167.1"/>
</dbReference>
<dbReference type="Pfam" id="PF13411">
    <property type="entry name" value="MerR_1"/>
    <property type="match status" value="1"/>
</dbReference>
<dbReference type="InterPro" id="IPR009061">
    <property type="entry name" value="DNA-bd_dom_put_sf"/>
</dbReference>
<proteinExistence type="predicted"/>
<dbReference type="OrthoDB" id="9791488at2"/>
<dbReference type="Proteomes" id="UP000092573">
    <property type="component" value="Chromosome"/>
</dbReference>
<dbReference type="STRING" id="1462996.AWM70_08100"/>
<dbReference type="InterPro" id="IPR000551">
    <property type="entry name" value="MerR-type_HTH_dom"/>
</dbReference>
<accession>A0A1B1MZD9</accession>
<dbReference type="InterPro" id="IPR047057">
    <property type="entry name" value="MerR_fam"/>
</dbReference>
<evidence type="ECO:0000256" key="5">
    <source>
        <dbReference type="SAM" id="Coils"/>
    </source>
</evidence>
<feature type="domain" description="HTH merR-type" evidence="6">
    <location>
        <begin position="1"/>
        <end position="71"/>
    </location>
</feature>
<evidence type="ECO:0000256" key="4">
    <source>
        <dbReference type="ARBA" id="ARBA00023163"/>
    </source>
</evidence>
<dbReference type="PANTHER" id="PTHR30204">
    <property type="entry name" value="REDOX-CYCLING DRUG-SENSING TRANSCRIPTIONAL ACTIVATOR SOXR"/>
    <property type="match status" value="1"/>
</dbReference>
<dbReference type="PANTHER" id="PTHR30204:SF69">
    <property type="entry name" value="MERR-FAMILY TRANSCRIPTIONAL REGULATOR"/>
    <property type="match status" value="1"/>
</dbReference>
<keyword evidence="3" id="KW-0238">DNA-binding</keyword>
<dbReference type="PROSITE" id="PS50937">
    <property type="entry name" value="HTH_MERR_2"/>
    <property type="match status" value="1"/>
</dbReference>
<evidence type="ECO:0000256" key="2">
    <source>
        <dbReference type="ARBA" id="ARBA00023015"/>
    </source>
</evidence>
<keyword evidence="1" id="KW-0678">Repressor</keyword>
<dbReference type="GO" id="GO:0003700">
    <property type="term" value="F:DNA-binding transcription factor activity"/>
    <property type="evidence" value="ECO:0007669"/>
    <property type="project" value="InterPro"/>
</dbReference>
<keyword evidence="8" id="KW-1185">Reference proteome</keyword>
<evidence type="ECO:0000313" key="7">
    <source>
        <dbReference type="EMBL" id="ANS74550.1"/>
    </source>
</evidence>
<dbReference type="AlphaFoldDB" id="A0A1B1MZD9"/>
<keyword evidence="2" id="KW-0805">Transcription regulation</keyword>